<keyword evidence="5" id="KW-0547">Nucleotide-binding</keyword>
<evidence type="ECO:0000256" key="9">
    <source>
        <dbReference type="ARBA" id="ARBA00023002"/>
    </source>
</evidence>
<dbReference type="PANTHER" id="PTHR43550:SF3">
    <property type="entry name" value="3-KETODIHYDROSPHINGOSINE REDUCTASE"/>
    <property type="match status" value="1"/>
</dbReference>
<dbReference type="KEGG" id="abat:CFX1CAM_0816"/>
<accession>A0A1Y6K2J3</accession>
<proteinExistence type="inferred from homology"/>
<dbReference type="CDD" id="cd08939">
    <property type="entry name" value="KDSR-like_SDR_c"/>
    <property type="match status" value="1"/>
</dbReference>
<dbReference type="InterPro" id="IPR002347">
    <property type="entry name" value="SDR_fam"/>
</dbReference>
<dbReference type="Pfam" id="PF00106">
    <property type="entry name" value="adh_short"/>
    <property type="match status" value="1"/>
</dbReference>
<dbReference type="PANTHER" id="PTHR43550">
    <property type="entry name" value="3-KETODIHYDROSPHINGOSINE REDUCTASE"/>
    <property type="match status" value="1"/>
</dbReference>
<dbReference type="InterPro" id="IPR045022">
    <property type="entry name" value="KDSR-like"/>
</dbReference>
<gene>
    <name evidence="13" type="ORF">CFX1CAM_0816</name>
</gene>
<evidence type="ECO:0000256" key="1">
    <source>
        <dbReference type="ARBA" id="ARBA00004240"/>
    </source>
</evidence>
<comment type="subcellular location">
    <subcellularLocation>
        <location evidence="1">Endoplasmic reticulum</location>
    </subcellularLocation>
</comment>
<evidence type="ECO:0000313" key="13">
    <source>
        <dbReference type="EMBL" id="SMX53881.1"/>
    </source>
</evidence>
<dbReference type="FunFam" id="3.40.50.720:FF:000468">
    <property type="entry name" value="Short-chain dehydrogenase, putative"/>
    <property type="match status" value="1"/>
</dbReference>
<keyword evidence="7" id="KW-0521">NADP</keyword>
<dbReference type="GO" id="GO:0030148">
    <property type="term" value="P:sphingolipid biosynthetic process"/>
    <property type="evidence" value="ECO:0007669"/>
    <property type="project" value="InterPro"/>
</dbReference>
<evidence type="ECO:0000256" key="10">
    <source>
        <dbReference type="ARBA" id="ARBA00023098"/>
    </source>
</evidence>
<dbReference type="GO" id="GO:0000166">
    <property type="term" value="F:nucleotide binding"/>
    <property type="evidence" value="ECO:0007669"/>
    <property type="project" value="UniProtKB-KW"/>
</dbReference>
<dbReference type="SUPFAM" id="SSF51735">
    <property type="entry name" value="NAD(P)-binding Rossmann-fold domains"/>
    <property type="match status" value="1"/>
</dbReference>
<evidence type="ECO:0000256" key="2">
    <source>
        <dbReference type="ARBA" id="ARBA00004760"/>
    </source>
</evidence>
<dbReference type="EC" id="1.1.1.102" evidence="11"/>
<dbReference type="PRINTS" id="PR00080">
    <property type="entry name" value="SDRFAMILY"/>
</dbReference>
<comment type="similarity">
    <text evidence="4 12">Belongs to the short-chain dehydrogenases/reductases (SDR) family.</text>
</comment>
<evidence type="ECO:0000256" key="8">
    <source>
        <dbReference type="ARBA" id="ARBA00022919"/>
    </source>
</evidence>
<dbReference type="EMBL" id="LT859958">
    <property type="protein sequence ID" value="SMX53881.1"/>
    <property type="molecule type" value="Genomic_DNA"/>
</dbReference>
<evidence type="ECO:0000256" key="7">
    <source>
        <dbReference type="ARBA" id="ARBA00022857"/>
    </source>
</evidence>
<keyword evidence="10" id="KW-0443">Lipid metabolism</keyword>
<dbReference type="RefSeq" id="WP_087861789.1">
    <property type="nucleotide sequence ID" value="NZ_LT859958.1"/>
</dbReference>
<dbReference type="InterPro" id="IPR020904">
    <property type="entry name" value="Sc_DH/Rdtase_CS"/>
</dbReference>
<dbReference type="Gene3D" id="3.40.50.720">
    <property type="entry name" value="NAD(P)-binding Rossmann-like Domain"/>
    <property type="match status" value="1"/>
</dbReference>
<protein>
    <recommendedName>
        <fullName evidence="11">3-dehydrosphinganine reductase</fullName>
        <ecNumber evidence="11">1.1.1.102</ecNumber>
    </recommendedName>
</protein>
<evidence type="ECO:0000256" key="11">
    <source>
        <dbReference type="ARBA" id="ARBA00026112"/>
    </source>
</evidence>
<dbReference type="GO" id="GO:0006666">
    <property type="term" value="P:3-keto-sphinganine metabolic process"/>
    <property type="evidence" value="ECO:0007669"/>
    <property type="project" value="InterPro"/>
</dbReference>
<dbReference type="OrthoDB" id="9775296at2"/>
<dbReference type="Proteomes" id="UP000195514">
    <property type="component" value="Chromosome I"/>
</dbReference>
<reference evidence="14" key="1">
    <citation type="submission" date="2017-05" db="EMBL/GenBank/DDBJ databases">
        <authorList>
            <person name="Kirkegaard R."/>
            <person name="Mcilroy J S."/>
        </authorList>
    </citation>
    <scope>NUCLEOTIDE SEQUENCE [LARGE SCALE GENOMIC DNA]</scope>
</reference>
<evidence type="ECO:0000256" key="5">
    <source>
        <dbReference type="ARBA" id="ARBA00022741"/>
    </source>
</evidence>
<comment type="pathway">
    <text evidence="3">Sphingolipid metabolism.</text>
</comment>
<evidence type="ECO:0000256" key="12">
    <source>
        <dbReference type="RuleBase" id="RU000363"/>
    </source>
</evidence>
<dbReference type="GO" id="GO:0047560">
    <property type="term" value="F:3-dehydrosphinganine reductase activity"/>
    <property type="evidence" value="ECO:0007669"/>
    <property type="project" value="UniProtKB-EC"/>
</dbReference>
<evidence type="ECO:0000256" key="4">
    <source>
        <dbReference type="ARBA" id="ARBA00006484"/>
    </source>
</evidence>
<organism evidence="13 14">
    <name type="scientific">Candidatus Brevifilum fermentans</name>
    <dbReference type="NCBI Taxonomy" id="1986204"/>
    <lineage>
        <taxon>Bacteria</taxon>
        <taxon>Bacillati</taxon>
        <taxon>Chloroflexota</taxon>
        <taxon>Anaerolineae</taxon>
        <taxon>Anaerolineales</taxon>
        <taxon>Anaerolineaceae</taxon>
        <taxon>Candidatus Brevifilum</taxon>
    </lineage>
</organism>
<dbReference type="InterPro" id="IPR036291">
    <property type="entry name" value="NAD(P)-bd_dom_sf"/>
</dbReference>
<evidence type="ECO:0000256" key="3">
    <source>
        <dbReference type="ARBA" id="ARBA00004991"/>
    </source>
</evidence>
<keyword evidence="14" id="KW-1185">Reference proteome</keyword>
<dbReference type="AlphaFoldDB" id="A0A1Y6K2J3"/>
<dbReference type="GO" id="GO:0016020">
    <property type="term" value="C:membrane"/>
    <property type="evidence" value="ECO:0007669"/>
    <property type="project" value="GOC"/>
</dbReference>
<evidence type="ECO:0000256" key="6">
    <source>
        <dbReference type="ARBA" id="ARBA00022824"/>
    </source>
</evidence>
<dbReference type="PROSITE" id="PS00061">
    <property type="entry name" value="ADH_SHORT"/>
    <property type="match status" value="1"/>
</dbReference>
<keyword evidence="6" id="KW-0256">Endoplasmic reticulum</keyword>
<sequence length="269" mass="29473">MYKLALITGGSSGIGFALAKALVAQGSDVCLLARNQNALETAKQALTETLVREDQQVHLISSDVTDYVSLSRVLNQWVQVYGCPDLVINSAGIAYPGYFKELDIDVFRRLMDVNYFGTLYVSKIIIPGMIGRGSGTIVNISSQAGFISIFGYSGYSASKFAVRALSEAMRAELKQYGIRIAIVFPPDTQTPQLEFEEPLKPIETRAISSQSGVLTAEQVAASTLTGLKKGKFIILPGLEGKLFYRLVNLFGNLQYPILDWMVKRARKKA</sequence>
<comment type="pathway">
    <text evidence="2">Lipid metabolism; sphingolipid metabolism.</text>
</comment>
<dbReference type="PRINTS" id="PR00081">
    <property type="entry name" value="GDHRDH"/>
</dbReference>
<keyword evidence="8" id="KW-0746">Sphingolipid metabolism</keyword>
<keyword evidence="9" id="KW-0560">Oxidoreductase</keyword>
<evidence type="ECO:0000313" key="14">
    <source>
        <dbReference type="Proteomes" id="UP000195514"/>
    </source>
</evidence>
<name>A0A1Y6K2J3_9CHLR</name>